<gene>
    <name evidence="1" type="ORF">NCTC10283_02603</name>
</gene>
<sequence>MATLQVTEKQAKYSNVYGASIELFGRNDNDTDWDTTSKQLCGINTLSYADGGGGEETDITDFCWGLTGTKRKITGLSEEGTLNMGVSIFDPQQEGQKYLNELPKNSRVKIVMKFPYGEAENEIVTLTLETRKTKNADFSLEVGKVWNGNWQLAITAEPVFKVE</sequence>
<proteinExistence type="predicted"/>
<dbReference type="AlphaFoldDB" id="A0A376BVU6"/>
<organism evidence="1 2">
    <name type="scientific">Alysiella crassa</name>
    <dbReference type="NCBI Taxonomy" id="153491"/>
    <lineage>
        <taxon>Bacteria</taxon>
        <taxon>Pseudomonadati</taxon>
        <taxon>Pseudomonadota</taxon>
        <taxon>Betaproteobacteria</taxon>
        <taxon>Neisseriales</taxon>
        <taxon>Neisseriaceae</taxon>
        <taxon>Alysiella</taxon>
    </lineage>
</organism>
<dbReference type="RefSeq" id="WP_034295556.1">
    <property type="nucleotide sequence ID" value="NZ_CP091519.2"/>
</dbReference>
<reference evidence="1 2" key="1">
    <citation type="submission" date="2018-06" db="EMBL/GenBank/DDBJ databases">
        <authorList>
            <consortium name="Pathogen Informatics"/>
            <person name="Doyle S."/>
        </authorList>
    </citation>
    <scope>NUCLEOTIDE SEQUENCE [LARGE SCALE GENOMIC DNA]</scope>
    <source>
        <strain evidence="1 2">NCTC10283</strain>
    </source>
</reference>
<accession>A0A376BVU6</accession>
<dbReference type="STRING" id="1120980.GCA_000745955_02499"/>
<evidence type="ECO:0000313" key="2">
    <source>
        <dbReference type="Proteomes" id="UP000254209"/>
    </source>
</evidence>
<evidence type="ECO:0000313" key="1">
    <source>
        <dbReference type="EMBL" id="SSY81039.1"/>
    </source>
</evidence>
<dbReference type="EMBL" id="UFSO01000003">
    <property type="protein sequence ID" value="SSY81039.1"/>
    <property type="molecule type" value="Genomic_DNA"/>
</dbReference>
<name>A0A376BVU6_9NEIS</name>
<keyword evidence="2" id="KW-1185">Reference proteome</keyword>
<dbReference type="Proteomes" id="UP000254209">
    <property type="component" value="Unassembled WGS sequence"/>
</dbReference>
<evidence type="ECO:0008006" key="3">
    <source>
        <dbReference type="Google" id="ProtNLM"/>
    </source>
</evidence>
<protein>
    <recommendedName>
        <fullName evidence="3">Phage major tail protein, TP901-1 family</fullName>
    </recommendedName>
</protein>